<dbReference type="GO" id="GO:0030288">
    <property type="term" value="C:outer membrane-bounded periplasmic space"/>
    <property type="evidence" value="ECO:0007669"/>
    <property type="project" value="UniProtKB-ARBA"/>
</dbReference>
<dbReference type="RefSeq" id="WP_088603690.1">
    <property type="nucleotide sequence ID" value="NZ_NJIH01000007.1"/>
</dbReference>
<dbReference type="GO" id="GO:1904680">
    <property type="term" value="F:peptide transmembrane transporter activity"/>
    <property type="evidence" value="ECO:0007669"/>
    <property type="project" value="TreeGrafter"/>
</dbReference>
<dbReference type="Gene3D" id="3.40.190.10">
    <property type="entry name" value="Periplasmic binding protein-like II"/>
    <property type="match status" value="1"/>
</dbReference>
<dbReference type="PANTHER" id="PTHR30290:SF38">
    <property type="entry name" value="D,D-DIPEPTIDE-BINDING PERIPLASMIC PROTEIN DDPA-RELATED"/>
    <property type="match status" value="1"/>
</dbReference>
<evidence type="ECO:0000256" key="2">
    <source>
        <dbReference type="ARBA" id="ARBA00022729"/>
    </source>
</evidence>
<protein>
    <submittedName>
        <fullName evidence="4">Peptide ABC transporter substrate-binding protein</fullName>
    </submittedName>
</protein>
<keyword evidence="2" id="KW-0732">Signal</keyword>
<dbReference type="GO" id="GO:0043190">
    <property type="term" value="C:ATP-binding cassette (ABC) transporter complex"/>
    <property type="evidence" value="ECO:0007669"/>
    <property type="project" value="InterPro"/>
</dbReference>
<dbReference type="CDD" id="cd00995">
    <property type="entry name" value="PBP2_NikA_DppA_OppA_like"/>
    <property type="match status" value="1"/>
</dbReference>
<dbReference type="OrthoDB" id="9801799at2"/>
<comment type="similarity">
    <text evidence="1">Belongs to the bacterial solute-binding protein 5 family.</text>
</comment>
<dbReference type="Gene3D" id="3.10.105.10">
    <property type="entry name" value="Dipeptide-binding Protein, Domain 3"/>
    <property type="match status" value="1"/>
</dbReference>
<dbReference type="GO" id="GO:0015833">
    <property type="term" value="P:peptide transport"/>
    <property type="evidence" value="ECO:0007669"/>
    <property type="project" value="TreeGrafter"/>
</dbReference>
<gene>
    <name evidence="4" type="ORF">CEY11_12220</name>
</gene>
<dbReference type="InterPro" id="IPR000914">
    <property type="entry name" value="SBP_5_dom"/>
</dbReference>
<dbReference type="AlphaFoldDB" id="A0A225MJ64"/>
<dbReference type="InterPro" id="IPR039424">
    <property type="entry name" value="SBP_5"/>
</dbReference>
<dbReference type="PANTHER" id="PTHR30290">
    <property type="entry name" value="PERIPLASMIC BINDING COMPONENT OF ABC TRANSPORTER"/>
    <property type="match status" value="1"/>
</dbReference>
<dbReference type="PIRSF" id="PIRSF002741">
    <property type="entry name" value="MppA"/>
    <property type="match status" value="1"/>
</dbReference>
<feature type="domain" description="Solute-binding protein family 5" evidence="3">
    <location>
        <begin position="81"/>
        <end position="449"/>
    </location>
</feature>
<dbReference type="EMBL" id="NJIH01000007">
    <property type="protein sequence ID" value="OWT58959.1"/>
    <property type="molecule type" value="Genomic_DNA"/>
</dbReference>
<evidence type="ECO:0000256" key="1">
    <source>
        <dbReference type="ARBA" id="ARBA00005695"/>
    </source>
</evidence>
<reference evidence="5" key="1">
    <citation type="submission" date="2017-06" db="EMBL/GenBank/DDBJ databases">
        <title>Herbaspirillum phytohormonus sp. nov., isolated from the root nodule of Robinia pseudoacacia in lead-zinc mine.</title>
        <authorList>
            <person name="Fan M."/>
            <person name="Lin Y."/>
        </authorList>
    </citation>
    <scope>NUCLEOTIDE SEQUENCE [LARGE SCALE GENOMIC DNA]</scope>
    <source>
        <strain evidence="5">SC-089</strain>
    </source>
</reference>
<dbReference type="Proteomes" id="UP000214603">
    <property type="component" value="Unassembled WGS sequence"/>
</dbReference>
<evidence type="ECO:0000313" key="5">
    <source>
        <dbReference type="Proteomes" id="UP000214603"/>
    </source>
</evidence>
<sequence>MTHGKSLLMPVLLTAIFGIAICSSSMAQKRGGTLHAPLRDNPPSASVAEETTSSTLVPFMPIFNNLVVFDQLAKKSLPSNIKPDLAEHWKWSDDGKVLTFELAHGVKWHDGVPFTSADVKCTWDTIRGVRDGGWRKNPRKSWYENLKDVVTHGDYEVSFVLDHPQPSLLSFLASGFSPVYPCHVDGQTMRTHPIGTGPFKLVEYRRNREVKLVRNPDYFKKGKPYLDAIEYRVIPNEGTRTLAFVSGQLDMTWADVSLDGEKNIKAQQPDALCDLAALFTLGELIYNPNEVALKDDRLRRAIMLAIDRKALAQVMTQGHAVATGIFMPPPAGSWGLTTEEMKGLPGFDPDVEKNREAARKLMEQMGYSSEHHKQLKLMVVNRPAHVTPATLLADQLRKIFIDVTLDAVDISVWGQRVTRRAGYQFTLWSAAPAIDNPDVILFEQLSCKSSRNYSNYCDSKTQEMIEQQSQIADQEKRLELVHAIDRRIAQQAARPALFTSYLGVCQYPYVKNAVRATNSIYNTYRFEDVWLNK</sequence>
<dbReference type="InterPro" id="IPR030678">
    <property type="entry name" value="Peptide/Ni-bd"/>
</dbReference>
<name>A0A225MJ64_9BURK</name>
<dbReference type="SUPFAM" id="SSF53850">
    <property type="entry name" value="Periplasmic binding protein-like II"/>
    <property type="match status" value="1"/>
</dbReference>
<proteinExistence type="inferred from homology"/>
<accession>A0A225MJ64</accession>
<comment type="caution">
    <text evidence="4">The sequence shown here is derived from an EMBL/GenBank/DDBJ whole genome shotgun (WGS) entry which is preliminary data.</text>
</comment>
<organism evidence="4 5">
    <name type="scientific">Candidimonas nitroreducens</name>
    <dbReference type="NCBI Taxonomy" id="683354"/>
    <lineage>
        <taxon>Bacteria</taxon>
        <taxon>Pseudomonadati</taxon>
        <taxon>Pseudomonadota</taxon>
        <taxon>Betaproteobacteria</taxon>
        <taxon>Burkholderiales</taxon>
        <taxon>Alcaligenaceae</taxon>
        <taxon>Candidimonas</taxon>
    </lineage>
</organism>
<keyword evidence="5" id="KW-1185">Reference proteome</keyword>
<dbReference type="Pfam" id="PF00496">
    <property type="entry name" value="SBP_bac_5"/>
    <property type="match status" value="1"/>
</dbReference>
<evidence type="ECO:0000259" key="3">
    <source>
        <dbReference type="Pfam" id="PF00496"/>
    </source>
</evidence>
<evidence type="ECO:0000313" key="4">
    <source>
        <dbReference type="EMBL" id="OWT58959.1"/>
    </source>
</evidence>